<evidence type="ECO:0000259" key="2">
    <source>
        <dbReference type="Pfam" id="PF24855"/>
    </source>
</evidence>
<dbReference type="PANTHER" id="PTHR34862">
    <property type="entry name" value="SPARK DOMAIN-CONTAINING PROTEIN"/>
    <property type="match status" value="1"/>
</dbReference>
<reference evidence="3" key="1">
    <citation type="submission" date="2021-06" db="EMBL/GenBank/DDBJ databases">
        <authorList>
            <person name="Kallberg Y."/>
            <person name="Tangrot J."/>
            <person name="Rosling A."/>
        </authorList>
    </citation>
    <scope>NUCLEOTIDE SEQUENCE</scope>
    <source>
        <strain evidence="3">MA453B</strain>
    </source>
</reference>
<evidence type="ECO:0000313" key="4">
    <source>
        <dbReference type="Proteomes" id="UP000789405"/>
    </source>
</evidence>
<evidence type="ECO:0000313" key="3">
    <source>
        <dbReference type="EMBL" id="CAG8524340.1"/>
    </source>
</evidence>
<dbReference type="InterPro" id="IPR056146">
    <property type="entry name" value="DUF7729"/>
</dbReference>
<dbReference type="Pfam" id="PF24855">
    <property type="entry name" value="DUF7729"/>
    <property type="match status" value="1"/>
</dbReference>
<protein>
    <submittedName>
        <fullName evidence="3">12947_t:CDS:1</fullName>
    </submittedName>
</protein>
<dbReference type="AlphaFoldDB" id="A0A9N9AD03"/>
<comment type="caution">
    <text evidence="3">The sequence shown here is derived from an EMBL/GenBank/DDBJ whole genome shotgun (WGS) entry which is preliminary data.</text>
</comment>
<accession>A0A9N9AD03</accession>
<feature type="chain" id="PRO_5040426310" evidence="1">
    <location>
        <begin position="20"/>
        <end position="260"/>
    </location>
</feature>
<feature type="signal peptide" evidence="1">
    <location>
        <begin position="1"/>
        <end position="19"/>
    </location>
</feature>
<sequence>MKKIFTILLILAIVGLGLAKPPSTEDTLPPINQLQIQPLSGSPFDILNNLTVPCQDAILAFFGNASACLPINDIIALMANLNTTGINKFAGQICPVPRCNDTILKLGKDLISQGCAADIQNKQMIPPALLTVVSLYPQLMEILCFNDSTNSSFCLADTLGIIDNLQDPNPPILKKGLDKVLFGSPAALCTECNQRISRVIALEIIPFISTPAHNDTKALLLGLLNIDESQLIQLPGSIMIKCGFQFLLSNNFTDICQQPK</sequence>
<keyword evidence="1" id="KW-0732">Signal</keyword>
<feature type="domain" description="DUF7729" evidence="2">
    <location>
        <begin position="83"/>
        <end position="197"/>
    </location>
</feature>
<name>A0A9N9AD03_9GLOM</name>
<dbReference type="EMBL" id="CAJVPY010001499">
    <property type="protein sequence ID" value="CAG8524340.1"/>
    <property type="molecule type" value="Genomic_DNA"/>
</dbReference>
<dbReference type="PANTHER" id="PTHR34862:SF1">
    <property type="entry name" value="SPARK DOMAIN-CONTAINING PROTEIN"/>
    <property type="match status" value="1"/>
</dbReference>
<organism evidence="3 4">
    <name type="scientific">Dentiscutata erythropus</name>
    <dbReference type="NCBI Taxonomy" id="1348616"/>
    <lineage>
        <taxon>Eukaryota</taxon>
        <taxon>Fungi</taxon>
        <taxon>Fungi incertae sedis</taxon>
        <taxon>Mucoromycota</taxon>
        <taxon>Glomeromycotina</taxon>
        <taxon>Glomeromycetes</taxon>
        <taxon>Diversisporales</taxon>
        <taxon>Gigasporaceae</taxon>
        <taxon>Dentiscutata</taxon>
    </lineage>
</organism>
<proteinExistence type="predicted"/>
<evidence type="ECO:0000256" key="1">
    <source>
        <dbReference type="SAM" id="SignalP"/>
    </source>
</evidence>
<dbReference type="Proteomes" id="UP000789405">
    <property type="component" value="Unassembled WGS sequence"/>
</dbReference>
<keyword evidence="4" id="KW-1185">Reference proteome</keyword>
<gene>
    <name evidence="3" type="ORF">DERYTH_LOCUS4030</name>
</gene>